<keyword evidence="1" id="KW-0479">Metal-binding</keyword>
<dbReference type="AlphaFoldDB" id="A0A7R9KZL0"/>
<dbReference type="EMBL" id="CAJPIZ010010911">
    <property type="protein sequence ID" value="CAG2112824.1"/>
    <property type="molecule type" value="Genomic_DNA"/>
</dbReference>
<dbReference type="SMART" id="SM00184">
    <property type="entry name" value="RING"/>
    <property type="match status" value="1"/>
</dbReference>
<organism evidence="7">
    <name type="scientific">Medioppia subpectinata</name>
    <dbReference type="NCBI Taxonomy" id="1979941"/>
    <lineage>
        <taxon>Eukaryota</taxon>
        <taxon>Metazoa</taxon>
        <taxon>Ecdysozoa</taxon>
        <taxon>Arthropoda</taxon>
        <taxon>Chelicerata</taxon>
        <taxon>Arachnida</taxon>
        <taxon>Acari</taxon>
        <taxon>Acariformes</taxon>
        <taxon>Sarcoptiformes</taxon>
        <taxon>Oribatida</taxon>
        <taxon>Brachypylina</taxon>
        <taxon>Oppioidea</taxon>
        <taxon>Oppiidae</taxon>
        <taxon>Medioppia</taxon>
    </lineage>
</organism>
<evidence type="ECO:0000259" key="6">
    <source>
        <dbReference type="PROSITE" id="PS50089"/>
    </source>
</evidence>
<dbReference type="InterPro" id="IPR027370">
    <property type="entry name" value="Znf-RING_euk"/>
</dbReference>
<feature type="coiled-coil region" evidence="5">
    <location>
        <begin position="170"/>
        <end position="204"/>
    </location>
</feature>
<evidence type="ECO:0000256" key="4">
    <source>
        <dbReference type="PROSITE-ProRule" id="PRU00175"/>
    </source>
</evidence>
<evidence type="ECO:0000256" key="1">
    <source>
        <dbReference type="ARBA" id="ARBA00022723"/>
    </source>
</evidence>
<accession>A0A7R9KZL0</accession>
<dbReference type="InterPro" id="IPR017907">
    <property type="entry name" value="Znf_RING_CS"/>
</dbReference>
<evidence type="ECO:0000256" key="5">
    <source>
        <dbReference type="SAM" id="Coils"/>
    </source>
</evidence>
<dbReference type="EMBL" id="OC865486">
    <property type="protein sequence ID" value="CAD7632394.1"/>
    <property type="molecule type" value="Genomic_DNA"/>
</dbReference>
<keyword evidence="8" id="KW-1185">Reference proteome</keyword>
<evidence type="ECO:0000256" key="3">
    <source>
        <dbReference type="ARBA" id="ARBA00022833"/>
    </source>
</evidence>
<dbReference type="GO" id="GO:0008270">
    <property type="term" value="F:zinc ion binding"/>
    <property type="evidence" value="ECO:0007669"/>
    <property type="project" value="UniProtKB-KW"/>
</dbReference>
<dbReference type="Proteomes" id="UP000759131">
    <property type="component" value="Unassembled WGS sequence"/>
</dbReference>
<dbReference type="InterPro" id="IPR013083">
    <property type="entry name" value="Znf_RING/FYVE/PHD"/>
</dbReference>
<sequence>MVGFSADRFVDLSGDHPLVLSAEDFTCGICLHVFNNAVDTQCGHTFCYHCLHRWLSRADHKTHALKDCPECRQILATRKRPLRESVTDATVMLISGLEIPYTPCRRLNSVIDKLRIKCQYEWNGCPEVCPLESLLAHQMSCEHRKCRECCLPAGLSAEDHNCVQLLARDRNEWIRKYKAVLREKQEMSEELTQLSAQMDSLAETHALPNRSAIHSVLFGKFMTTGQSIEFTEEAIRLTNIITENSSTTFKHNVVIQYVDLQSMSICADPSLPLMAIKPNSECALKIVNWLSIAPFLLDVESKDKSRIVIVFKYIFTDLFAIQVINRCKLLNSECKCKTIGATEAQSLLDGRT</sequence>
<evidence type="ECO:0000313" key="7">
    <source>
        <dbReference type="EMBL" id="CAD7632394.1"/>
    </source>
</evidence>
<gene>
    <name evidence="7" type="ORF">OSB1V03_LOCUS12797</name>
</gene>
<feature type="domain" description="RING-type" evidence="6">
    <location>
        <begin position="27"/>
        <end position="72"/>
    </location>
</feature>
<evidence type="ECO:0000313" key="8">
    <source>
        <dbReference type="Proteomes" id="UP000759131"/>
    </source>
</evidence>
<evidence type="ECO:0000256" key="2">
    <source>
        <dbReference type="ARBA" id="ARBA00022771"/>
    </source>
</evidence>
<keyword evidence="5" id="KW-0175">Coiled coil</keyword>
<dbReference type="SUPFAM" id="SSF49599">
    <property type="entry name" value="TRAF domain-like"/>
    <property type="match status" value="1"/>
</dbReference>
<dbReference type="Gene3D" id="3.30.40.10">
    <property type="entry name" value="Zinc/RING finger domain, C3HC4 (zinc finger)"/>
    <property type="match status" value="2"/>
</dbReference>
<dbReference type="OrthoDB" id="5971507at2759"/>
<dbReference type="PROSITE" id="PS50089">
    <property type="entry name" value="ZF_RING_2"/>
    <property type="match status" value="1"/>
</dbReference>
<reference evidence="7" key="1">
    <citation type="submission" date="2020-11" db="EMBL/GenBank/DDBJ databases">
        <authorList>
            <person name="Tran Van P."/>
        </authorList>
    </citation>
    <scope>NUCLEOTIDE SEQUENCE</scope>
</reference>
<dbReference type="PANTHER" id="PTHR10131:SF94">
    <property type="entry name" value="TNF RECEPTOR-ASSOCIATED FACTOR 4"/>
    <property type="match status" value="1"/>
</dbReference>
<dbReference type="PROSITE" id="PS00518">
    <property type="entry name" value="ZF_RING_1"/>
    <property type="match status" value="1"/>
</dbReference>
<dbReference type="InterPro" id="IPR001841">
    <property type="entry name" value="Znf_RING"/>
</dbReference>
<keyword evidence="2 4" id="KW-0863">Zinc-finger</keyword>
<dbReference type="PANTHER" id="PTHR10131">
    <property type="entry name" value="TNF RECEPTOR ASSOCIATED FACTOR"/>
    <property type="match status" value="1"/>
</dbReference>
<keyword evidence="3" id="KW-0862">Zinc</keyword>
<name>A0A7R9KZL0_9ACAR</name>
<dbReference type="Pfam" id="PF13445">
    <property type="entry name" value="zf-RING_UBOX"/>
    <property type="match status" value="1"/>
</dbReference>
<protein>
    <recommendedName>
        <fullName evidence="6">RING-type domain-containing protein</fullName>
    </recommendedName>
</protein>
<dbReference type="SUPFAM" id="SSF57850">
    <property type="entry name" value="RING/U-box"/>
    <property type="match status" value="1"/>
</dbReference>
<proteinExistence type="predicted"/>